<dbReference type="EMBL" id="BBML01000005">
    <property type="protein sequence ID" value="GAK97460.1"/>
    <property type="molecule type" value="Genomic_DNA"/>
</dbReference>
<evidence type="ECO:0000256" key="6">
    <source>
        <dbReference type="ARBA" id="ARBA00023136"/>
    </source>
</evidence>
<dbReference type="InterPro" id="IPR006685">
    <property type="entry name" value="MscS_channel_2nd"/>
</dbReference>
<dbReference type="InterPro" id="IPR049278">
    <property type="entry name" value="MS_channel_C"/>
</dbReference>
<dbReference type="Gene3D" id="3.30.70.100">
    <property type="match status" value="1"/>
</dbReference>
<evidence type="ECO:0000256" key="4">
    <source>
        <dbReference type="ARBA" id="ARBA00022692"/>
    </source>
</evidence>
<organism evidence="7 8">
    <name type="scientific">Nonlabens tegetincola</name>
    <dbReference type="NCBI Taxonomy" id="323273"/>
    <lineage>
        <taxon>Bacteria</taxon>
        <taxon>Pseudomonadati</taxon>
        <taxon>Bacteroidota</taxon>
        <taxon>Flavobacteriia</taxon>
        <taxon>Flavobacteriales</taxon>
        <taxon>Flavobacteriaceae</taxon>
        <taxon>Nonlabens</taxon>
    </lineage>
</organism>
<keyword evidence="4" id="KW-0812">Transmembrane</keyword>
<dbReference type="InterPro" id="IPR011066">
    <property type="entry name" value="MscS_channel_C_sf"/>
</dbReference>
<dbReference type="STRING" id="319236.BST91_02475"/>
<dbReference type="RefSeq" id="WP_042279066.1">
    <property type="nucleotide sequence ID" value="NZ_BBML01000005.1"/>
</dbReference>
<keyword evidence="6" id="KW-0472">Membrane</keyword>
<dbReference type="Pfam" id="PF21088">
    <property type="entry name" value="MS_channel_1st"/>
    <property type="match status" value="1"/>
</dbReference>
<dbReference type="InterPro" id="IPR010920">
    <property type="entry name" value="LSM_dom_sf"/>
</dbReference>
<dbReference type="Gene3D" id="1.10.287.1260">
    <property type="match status" value="1"/>
</dbReference>
<dbReference type="SUPFAM" id="SSF50182">
    <property type="entry name" value="Sm-like ribonucleoproteins"/>
    <property type="match status" value="1"/>
</dbReference>
<keyword evidence="8" id="KW-1185">Reference proteome</keyword>
<comment type="similarity">
    <text evidence="2">Belongs to the MscS (TC 1.A.23) family.</text>
</comment>
<evidence type="ECO:0000313" key="7">
    <source>
        <dbReference type="EMBL" id="GAK97460.1"/>
    </source>
</evidence>
<dbReference type="Gene3D" id="2.30.30.60">
    <property type="match status" value="1"/>
</dbReference>
<evidence type="ECO:0000256" key="3">
    <source>
        <dbReference type="ARBA" id="ARBA00022475"/>
    </source>
</evidence>
<dbReference type="GO" id="GO:0005886">
    <property type="term" value="C:plasma membrane"/>
    <property type="evidence" value="ECO:0007669"/>
    <property type="project" value="UniProtKB-SubCell"/>
</dbReference>
<comment type="subcellular location">
    <subcellularLocation>
        <location evidence="1">Cell membrane</location>
        <topology evidence="1">Multi-pass membrane protein</topology>
    </subcellularLocation>
</comment>
<evidence type="ECO:0000256" key="5">
    <source>
        <dbReference type="ARBA" id="ARBA00022989"/>
    </source>
</evidence>
<dbReference type="InterPro" id="IPR052702">
    <property type="entry name" value="MscS-like_channel"/>
</dbReference>
<evidence type="ECO:0000313" key="8">
    <source>
        <dbReference type="Proteomes" id="UP000029221"/>
    </source>
</evidence>
<keyword evidence="3" id="KW-1003">Cell membrane</keyword>
<evidence type="ECO:0000256" key="1">
    <source>
        <dbReference type="ARBA" id="ARBA00004651"/>
    </source>
</evidence>
<proteinExistence type="inferred from homology"/>
<dbReference type="SUPFAM" id="SSF82689">
    <property type="entry name" value="Mechanosensitive channel protein MscS (YggB), C-terminal domain"/>
    <property type="match status" value="1"/>
</dbReference>
<sequence>MKLDWQSIKDFLTYQIIEAKEKGDFHLDTWMVILAIVALLATKVLLRVLKKFLTRKMDHSDKLKFDSIFRFFNYLVYIIVILVILNSSGADITALLTASAALFVGIGFALQDFFKDIIAGITIIVDKSVLVNDIIEVDDKVGRVFEIKLRSTRAITRDDKVLIIPNHLFLSDIVFNYTQNHAKTREKVGVGVAYGSDTRLVEKILLEVANNQKGVLKSPEPMVLFQNFGDSSLDFELFFYVRDAFTDPKIKSSLRFEIDKAFRENNISIPFPQRDLHLVSSNITWKKDDEKTD</sequence>
<name>A0A090Q390_9FLAO</name>
<evidence type="ECO:0000256" key="2">
    <source>
        <dbReference type="ARBA" id="ARBA00008017"/>
    </source>
</evidence>
<dbReference type="AlphaFoldDB" id="A0A090Q390"/>
<dbReference type="GO" id="GO:0008381">
    <property type="term" value="F:mechanosensitive monoatomic ion channel activity"/>
    <property type="evidence" value="ECO:0007669"/>
    <property type="project" value="UniProtKB-ARBA"/>
</dbReference>
<dbReference type="PANTHER" id="PTHR30347">
    <property type="entry name" value="POTASSIUM CHANNEL RELATED"/>
    <property type="match status" value="1"/>
</dbReference>
<dbReference type="Pfam" id="PF21082">
    <property type="entry name" value="MS_channel_3rd"/>
    <property type="match status" value="1"/>
</dbReference>
<accession>A0A090Q390</accession>
<dbReference type="Pfam" id="PF00924">
    <property type="entry name" value="MS_channel_2nd"/>
    <property type="match status" value="1"/>
</dbReference>
<dbReference type="InterPro" id="IPR023408">
    <property type="entry name" value="MscS_beta-dom_sf"/>
</dbReference>
<reference evidence="7" key="1">
    <citation type="journal article" date="2014" name="Genome Announc.">
        <title>Draft Genome Sequences of Marine Flavobacterium Nonlabens Strains NR17, NR24, NR27, NR32, NR33, and Ara13.</title>
        <authorList>
            <person name="Nakanishi M."/>
            <person name="Meirelles P."/>
            <person name="Suzuki R."/>
            <person name="Takatani N."/>
            <person name="Mino S."/>
            <person name="Suda W."/>
            <person name="Oshima K."/>
            <person name="Hattori M."/>
            <person name="Ohkuma M."/>
            <person name="Hosokawa M."/>
            <person name="Miyashita K."/>
            <person name="Thompson F.L."/>
            <person name="Niwa A."/>
            <person name="Sawabe T."/>
            <person name="Sawabe T."/>
        </authorList>
    </citation>
    <scope>NUCLEOTIDE SEQUENCE [LARGE SCALE GENOMIC DNA]</scope>
    <source>
        <strain evidence="7">JCM 19294</strain>
    </source>
</reference>
<dbReference type="PANTHER" id="PTHR30347:SF1">
    <property type="entry name" value="MECHANOSENSITIVE CHANNEL MSCK"/>
    <property type="match status" value="1"/>
</dbReference>
<keyword evidence="5" id="KW-1133">Transmembrane helix</keyword>
<dbReference type="InterPro" id="IPR049142">
    <property type="entry name" value="MS_channel_1st"/>
</dbReference>
<comment type="caution">
    <text evidence="7">The sequence shown here is derived from an EMBL/GenBank/DDBJ whole genome shotgun (WGS) entry which is preliminary data.</text>
</comment>
<protein>
    <submittedName>
        <fullName evidence="7">Potassium efflux system KefA protein</fullName>
    </submittedName>
</protein>
<dbReference type="InterPro" id="IPR011014">
    <property type="entry name" value="MscS_channel_TM-2"/>
</dbReference>
<dbReference type="SUPFAM" id="SSF82861">
    <property type="entry name" value="Mechanosensitive channel protein MscS (YggB), transmembrane region"/>
    <property type="match status" value="1"/>
</dbReference>
<gene>
    <name evidence="7" type="ORF">JCM19294_1506</name>
</gene>
<dbReference type="Proteomes" id="UP000029221">
    <property type="component" value="Unassembled WGS sequence"/>
</dbReference>
<dbReference type="eggNOG" id="COG3264">
    <property type="taxonomic scope" value="Bacteria"/>
</dbReference>